<name>A0A271J422_9BACT</name>
<dbReference type="Proteomes" id="UP000216339">
    <property type="component" value="Unassembled WGS sequence"/>
</dbReference>
<reference evidence="1 2" key="1">
    <citation type="submission" date="2016-11" db="EMBL/GenBank/DDBJ databases">
        <title>Study of marine rhodopsin-containing bacteria.</title>
        <authorList>
            <person name="Yoshizawa S."/>
            <person name="Kumagai Y."/>
            <person name="Kogure K."/>
        </authorList>
    </citation>
    <scope>NUCLEOTIDE SEQUENCE [LARGE SCALE GENOMIC DNA]</scope>
    <source>
        <strain evidence="1 2">SAORIC-28</strain>
    </source>
</reference>
<evidence type="ECO:0000313" key="2">
    <source>
        <dbReference type="Proteomes" id="UP000216339"/>
    </source>
</evidence>
<sequence length="92" mass="10294">MTLTPDVLRLLVAKALASRPDEMSCGECDARLDRFAEISLAGRDAADALPLVEEHLEGCPGCREEFEALMDVLRAAEREGQPWWRRLLARRG</sequence>
<gene>
    <name evidence="1" type="ORF">BSZ37_18045</name>
</gene>
<evidence type="ECO:0008006" key="3">
    <source>
        <dbReference type="Google" id="ProtNLM"/>
    </source>
</evidence>
<protein>
    <recommendedName>
        <fullName evidence="3">Zinc-finger domain-containing protein</fullName>
    </recommendedName>
</protein>
<dbReference type="AlphaFoldDB" id="A0A271J422"/>
<comment type="caution">
    <text evidence="1">The sequence shown here is derived from an EMBL/GenBank/DDBJ whole genome shotgun (WGS) entry which is preliminary data.</text>
</comment>
<accession>A0A271J422</accession>
<organism evidence="1 2">
    <name type="scientific">Rubrivirga marina</name>
    <dbReference type="NCBI Taxonomy" id="1196024"/>
    <lineage>
        <taxon>Bacteria</taxon>
        <taxon>Pseudomonadati</taxon>
        <taxon>Rhodothermota</taxon>
        <taxon>Rhodothermia</taxon>
        <taxon>Rhodothermales</taxon>
        <taxon>Rubricoccaceae</taxon>
        <taxon>Rubrivirga</taxon>
    </lineage>
</organism>
<proteinExistence type="predicted"/>
<dbReference type="EMBL" id="MQWD01000001">
    <property type="protein sequence ID" value="PAP78193.1"/>
    <property type="molecule type" value="Genomic_DNA"/>
</dbReference>
<keyword evidence="2" id="KW-1185">Reference proteome</keyword>
<evidence type="ECO:0000313" key="1">
    <source>
        <dbReference type="EMBL" id="PAP78193.1"/>
    </source>
</evidence>
<dbReference type="RefSeq" id="WP_095511876.1">
    <property type="nucleotide sequence ID" value="NZ_MQWD01000001.1"/>
</dbReference>
<dbReference type="OrthoDB" id="1525102at2"/>